<dbReference type="RefSeq" id="WP_106259306.1">
    <property type="nucleotide sequence ID" value="NZ_CAWNSW010000010.1"/>
</dbReference>
<keyword evidence="2" id="KW-1185">Reference proteome</keyword>
<reference evidence="2" key="1">
    <citation type="submission" date="2018-02" db="EMBL/GenBank/DDBJ databases">
        <authorList>
            <person name="Moore K."/>
            <person name="Momper L."/>
        </authorList>
    </citation>
    <scope>NUCLEOTIDE SEQUENCE [LARGE SCALE GENOMIC DNA]</scope>
    <source>
        <strain evidence="2">ULC18</strain>
    </source>
</reference>
<name>A0A2T1DXS0_9CYAN</name>
<comment type="caution">
    <text evidence="1">The sequence shown here is derived from an EMBL/GenBank/DDBJ whole genome shotgun (WGS) entry which is preliminary data.</text>
</comment>
<sequence>MLPVVTYEVEAESAFYDRTFGRVVVQLRYGATFSFPAELGQGLAGASPDELADIEVTPSGTGVDLSVPALLSGIYGNAAWMATIATRQANL</sequence>
<protein>
    <submittedName>
        <fullName evidence="1">Uncharacterized protein</fullName>
    </submittedName>
</protein>
<reference evidence="1 2" key="2">
    <citation type="submission" date="2018-03" db="EMBL/GenBank/DDBJ databases">
        <title>The ancient ancestry and fast evolution of plastids.</title>
        <authorList>
            <person name="Moore K.R."/>
            <person name="Magnabosco C."/>
            <person name="Momper L."/>
            <person name="Gold D.A."/>
            <person name="Bosak T."/>
            <person name="Fournier G.P."/>
        </authorList>
    </citation>
    <scope>NUCLEOTIDE SEQUENCE [LARGE SCALE GENOMIC DNA]</scope>
    <source>
        <strain evidence="1 2">ULC18</strain>
    </source>
</reference>
<dbReference type="AlphaFoldDB" id="A0A2T1DXS0"/>
<dbReference type="Proteomes" id="UP000239576">
    <property type="component" value="Unassembled WGS sequence"/>
</dbReference>
<organism evidence="1 2">
    <name type="scientific">Stenomitos frigidus ULC18</name>
    <dbReference type="NCBI Taxonomy" id="2107698"/>
    <lineage>
        <taxon>Bacteria</taxon>
        <taxon>Bacillati</taxon>
        <taxon>Cyanobacteriota</taxon>
        <taxon>Cyanophyceae</taxon>
        <taxon>Leptolyngbyales</taxon>
        <taxon>Leptolyngbyaceae</taxon>
        <taxon>Stenomitos</taxon>
    </lineage>
</organism>
<dbReference type="EMBL" id="PVWK01000130">
    <property type="protein sequence ID" value="PSB25174.1"/>
    <property type="molecule type" value="Genomic_DNA"/>
</dbReference>
<evidence type="ECO:0000313" key="2">
    <source>
        <dbReference type="Proteomes" id="UP000239576"/>
    </source>
</evidence>
<accession>A0A2T1DXS0</accession>
<dbReference type="OrthoDB" id="8563470at2"/>
<dbReference type="Gene3D" id="3.30.2020.40">
    <property type="entry name" value="Uncharacterised protein PF10387, DUF2442"/>
    <property type="match status" value="1"/>
</dbReference>
<evidence type="ECO:0000313" key="1">
    <source>
        <dbReference type="EMBL" id="PSB25174.1"/>
    </source>
</evidence>
<proteinExistence type="predicted"/>
<gene>
    <name evidence="1" type="ORF">C7B82_24220</name>
</gene>